<keyword evidence="2" id="KW-1185">Reference proteome</keyword>
<accession>A0A4Z1H5D9</accession>
<gene>
    <name evidence="1" type="ORF">BHYA_0006g00850</name>
</gene>
<organism evidence="1 2">
    <name type="scientific">Botrytis hyacinthi</name>
    <dbReference type="NCBI Taxonomy" id="278943"/>
    <lineage>
        <taxon>Eukaryota</taxon>
        <taxon>Fungi</taxon>
        <taxon>Dikarya</taxon>
        <taxon>Ascomycota</taxon>
        <taxon>Pezizomycotina</taxon>
        <taxon>Leotiomycetes</taxon>
        <taxon>Helotiales</taxon>
        <taxon>Sclerotiniaceae</taxon>
        <taxon>Botrytis</taxon>
    </lineage>
</organism>
<protein>
    <submittedName>
        <fullName evidence="1">Uncharacterized protein</fullName>
    </submittedName>
</protein>
<dbReference type="EMBL" id="PQXK01000006">
    <property type="protein sequence ID" value="TGO42682.1"/>
    <property type="molecule type" value="Genomic_DNA"/>
</dbReference>
<sequence length="67" mass="7348">MKTFIRIAISVIEHDPDGDVHREVGETCFRSLAGQNAPTVLLGDVFRLFGVNHRKVLQLGETGGLES</sequence>
<evidence type="ECO:0000313" key="1">
    <source>
        <dbReference type="EMBL" id="TGO42682.1"/>
    </source>
</evidence>
<reference evidence="1 2" key="1">
    <citation type="submission" date="2017-12" db="EMBL/GenBank/DDBJ databases">
        <title>Comparative genomics of Botrytis spp.</title>
        <authorList>
            <person name="Valero-Jimenez C.A."/>
            <person name="Tapia P."/>
            <person name="Veloso J."/>
            <person name="Silva-Moreno E."/>
            <person name="Staats M."/>
            <person name="Valdes J.H."/>
            <person name="Van Kan J.A.L."/>
        </authorList>
    </citation>
    <scope>NUCLEOTIDE SEQUENCE [LARGE SCALE GENOMIC DNA]</scope>
    <source>
        <strain evidence="1 2">Bh0001</strain>
    </source>
</reference>
<comment type="caution">
    <text evidence="1">The sequence shown here is derived from an EMBL/GenBank/DDBJ whole genome shotgun (WGS) entry which is preliminary data.</text>
</comment>
<name>A0A4Z1H5D9_9HELO</name>
<dbReference type="AlphaFoldDB" id="A0A4Z1H5D9"/>
<dbReference type="Proteomes" id="UP000297814">
    <property type="component" value="Unassembled WGS sequence"/>
</dbReference>
<proteinExistence type="predicted"/>
<evidence type="ECO:0000313" key="2">
    <source>
        <dbReference type="Proteomes" id="UP000297814"/>
    </source>
</evidence>